<dbReference type="Proteomes" id="UP000277007">
    <property type="component" value="Unassembled WGS sequence"/>
</dbReference>
<evidence type="ECO:0000313" key="1">
    <source>
        <dbReference type="EMBL" id="RTR24586.1"/>
    </source>
</evidence>
<organism evidence="1 2">
    <name type="scientific">Azospirillum griseum</name>
    <dbReference type="NCBI Taxonomy" id="2496639"/>
    <lineage>
        <taxon>Bacteria</taxon>
        <taxon>Pseudomonadati</taxon>
        <taxon>Pseudomonadota</taxon>
        <taxon>Alphaproteobacteria</taxon>
        <taxon>Rhodospirillales</taxon>
        <taxon>Azospirillaceae</taxon>
        <taxon>Azospirillum</taxon>
    </lineage>
</organism>
<dbReference type="EMBL" id="RXMA01000001">
    <property type="protein sequence ID" value="RTR24586.1"/>
    <property type="molecule type" value="Genomic_DNA"/>
</dbReference>
<proteinExistence type="predicted"/>
<accession>A0A3S0K8C7</accession>
<protein>
    <submittedName>
        <fullName evidence="1">Uncharacterized protein</fullName>
    </submittedName>
</protein>
<comment type="caution">
    <text evidence="1">The sequence shown here is derived from an EMBL/GenBank/DDBJ whole genome shotgun (WGS) entry which is preliminary data.</text>
</comment>
<keyword evidence="2" id="KW-1185">Reference proteome</keyword>
<dbReference type="AlphaFoldDB" id="A0A3S0K8C7"/>
<sequence>MREFLATPKVAKRKLNNPGPRAIIAMEAQLIQLEGAINALSVIAETMGHGEAPSAASYLSRAAAEHREELQRLWLIAFKAVSPLA</sequence>
<dbReference type="RefSeq" id="WP_126611637.1">
    <property type="nucleotide sequence ID" value="NZ_JBHUCY010000008.1"/>
</dbReference>
<reference evidence="1 2" key="1">
    <citation type="submission" date="2018-12" db="EMBL/GenBank/DDBJ databases">
        <authorList>
            <person name="Yang Y."/>
        </authorList>
    </citation>
    <scope>NUCLEOTIDE SEQUENCE [LARGE SCALE GENOMIC DNA]</scope>
    <source>
        <strain evidence="1 2">L-25-5w-1</strain>
    </source>
</reference>
<evidence type="ECO:0000313" key="2">
    <source>
        <dbReference type="Proteomes" id="UP000277007"/>
    </source>
</evidence>
<name>A0A3S0K8C7_9PROT</name>
<gene>
    <name evidence="1" type="ORF">EJ903_02190</name>
</gene>